<feature type="compositionally biased region" description="Low complexity" evidence="2">
    <location>
        <begin position="13"/>
        <end position="22"/>
    </location>
</feature>
<keyword evidence="5" id="KW-1185">Reference proteome</keyword>
<evidence type="ECO:0000313" key="5">
    <source>
        <dbReference type="Proteomes" id="UP001550850"/>
    </source>
</evidence>
<feature type="region of interest" description="Disordered" evidence="2">
    <location>
        <begin position="1"/>
        <end position="43"/>
    </location>
</feature>
<evidence type="ECO:0000256" key="2">
    <source>
        <dbReference type="SAM" id="MobiDB-lite"/>
    </source>
</evidence>
<dbReference type="PANTHER" id="PTHR33392:SF6">
    <property type="entry name" value="POLYISOPRENYL-TEICHOIC ACID--PEPTIDOGLYCAN TEICHOIC ACID TRANSFERASE TAGU"/>
    <property type="match status" value="1"/>
</dbReference>
<evidence type="ECO:0000256" key="1">
    <source>
        <dbReference type="ARBA" id="ARBA00006068"/>
    </source>
</evidence>
<organism evidence="4 5">
    <name type="scientific">Streptomyces fragilis</name>
    <dbReference type="NCBI Taxonomy" id="67301"/>
    <lineage>
        <taxon>Bacteria</taxon>
        <taxon>Bacillati</taxon>
        <taxon>Actinomycetota</taxon>
        <taxon>Actinomycetes</taxon>
        <taxon>Kitasatosporales</taxon>
        <taxon>Streptomycetaceae</taxon>
        <taxon>Streptomyces</taxon>
    </lineage>
</organism>
<dbReference type="Gene3D" id="3.40.630.190">
    <property type="entry name" value="LCP protein"/>
    <property type="match status" value="1"/>
</dbReference>
<dbReference type="InterPro" id="IPR050922">
    <property type="entry name" value="LytR/CpsA/Psr_CW_biosynth"/>
</dbReference>
<dbReference type="InterPro" id="IPR004474">
    <property type="entry name" value="LytR_CpsA_psr"/>
</dbReference>
<comment type="caution">
    <text evidence="4">The sequence shown here is derived from an EMBL/GenBank/DDBJ whole genome shotgun (WGS) entry which is preliminary data.</text>
</comment>
<sequence>MPPESSTPPPGIPEENGPGTPGSRRAKTRGSKGRRRKARTPGQRALRAAVWSAAGVLVLGGAGLGYVYTQLNGNIQSIDIDHMLGSARPANAANGSQDILVLGSDSRSGGNRKLGGGSDDGVARADTAMLIHVHKGREAASVVSIPRDTLVDRPSCVDRSGHRQGAAEDVMFNSAYATGGAACTVKTVESMSGIRVDHFVEVDFTGFKRMVDALGGVEVTTNKKISDPDSHLRLAAGTHRLDGEQALGLVRTRHGVGDGSDLGRIQLQQAFVKALVEQVEEVGVLSHPKRLYDLANTATKSVTTDSGIGSVTSLASFASGLKDISPSHLSMTTLPVGYDPADPNRVLVDEDAAALVWSALRHDKALPAKVKGSAAGHADAVVGPPGRGAARHLAS</sequence>
<reference evidence="4 5" key="1">
    <citation type="submission" date="2024-06" db="EMBL/GenBank/DDBJ databases">
        <title>The Natural Products Discovery Center: Release of the First 8490 Sequenced Strains for Exploring Actinobacteria Biosynthetic Diversity.</title>
        <authorList>
            <person name="Kalkreuter E."/>
            <person name="Kautsar S.A."/>
            <person name="Yang D."/>
            <person name="Bader C.D."/>
            <person name="Teijaro C.N."/>
            <person name="Fluegel L."/>
            <person name="Davis C.M."/>
            <person name="Simpson J.R."/>
            <person name="Lauterbach L."/>
            <person name="Steele A.D."/>
            <person name="Gui C."/>
            <person name="Meng S."/>
            <person name="Li G."/>
            <person name="Viehrig K."/>
            <person name="Ye F."/>
            <person name="Su P."/>
            <person name="Kiefer A.F."/>
            <person name="Nichols A."/>
            <person name="Cepeda A.J."/>
            <person name="Yan W."/>
            <person name="Fan B."/>
            <person name="Jiang Y."/>
            <person name="Adhikari A."/>
            <person name="Zheng C.-J."/>
            <person name="Schuster L."/>
            <person name="Cowan T.M."/>
            <person name="Smanski M.J."/>
            <person name="Chevrette M.G."/>
            <person name="De Carvalho L.P.S."/>
            <person name="Shen B."/>
        </authorList>
    </citation>
    <scope>NUCLEOTIDE SEQUENCE [LARGE SCALE GENOMIC DNA]</scope>
    <source>
        <strain evidence="4 5">NPDC038104</strain>
    </source>
</reference>
<dbReference type="EMBL" id="JBEZUR010000001">
    <property type="protein sequence ID" value="MEU3552679.1"/>
    <property type="molecule type" value="Genomic_DNA"/>
</dbReference>
<feature type="compositionally biased region" description="Pro residues" evidence="2">
    <location>
        <begin position="1"/>
        <end position="12"/>
    </location>
</feature>
<comment type="similarity">
    <text evidence="1">Belongs to the LytR/CpsA/Psr (LCP) family.</text>
</comment>
<dbReference type="PANTHER" id="PTHR33392">
    <property type="entry name" value="POLYISOPRENYL-TEICHOIC ACID--PEPTIDOGLYCAN TEICHOIC ACID TRANSFERASE TAGU"/>
    <property type="match status" value="1"/>
</dbReference>
<feature type="domain" description="Cell envelope-related transcriptional attenuator" evidence="3">
    <location>
        <begin position="124"/>
        <end position="280"/>
    </location>
</feature>
<evidence type="ECO:0000259" key="3">
    <source>
        <dbReference type="Pfam" id="PF03816"/>
    </source>
</evidence>
<name>A0ABV2YAC5_9ACTN</name>
<protein>
    <submittedName>
        <fullName evidence="4">LCP family protein</fullName>
    </submittedName>
</protein>
<gene>
    <name evidence="4" type="ORF">AB0E65_00340</name>
</gene>
<feature type="compositionally biased region" description="Basic residues" evidence="2">
    <location>
        <begin position="24"/>
        <end position="39"/>
    </location>
</feature>
<dbReference type="Proteomes" id="UP001550850">
    <property type="component" value="Unassembled WGS sequence"/>
</dbReference>
<proteinExistence type="inferred from homology"/>
<dbReference type="NCBIfam" id="TIGR00350">
    <property type="entry name" value="lytR_cpsA_psr"/>
    <property type="match status" value="1"/>
</dbReference>
<feature type="region of interest" description="Disordered" evidence="2">
    <location>
        <begin position="374"/>
        <end position="395"/>
    </location>
</feature>
<dbReference type="RefSeq" id="WP_108954370.1">
    <property type="nucleotide sequence ID" value="NZ_BEVZ01000004.1"/>
</dbReference>
<accession>A0ABV2YAC5</accession>
<evidence type="ECO:0000313" key="4">
    <source>
        <dbReference type="EMBL" id="MEU3552679.1"/>
    </source>
</evidence>
<dbReference type="Pfam" id="PF03816">
    <property type="entry name" value="LytR_cpsA_psr"/>
    <property type="match status" value="1"/>
</dbReference>